<accession>A0A379ASV0</accession>
<dbReference type="Gene3D" id="2.40.320.10">
    <property type="entry name" value="Hypothetical Protein Pfu-838710-001"/>
    <property type="match status" value="1"/>
</dbReference>
<proteinExistence type="predicted"/>
<dbReference type="SMART" id="SM01118">
    <property type="entry name" value="CYTH"/>
    <property type="match status" value="1"/>
</dbReference>
<keyword evidence="3" id="KW-1185">Reference proteome</keyword>
<dbReference type="PANTHER" id="PTHR39569">
    <property type="entry name" value="INORGANIC TRIPHOSPHATASE"/>
    <property type="match status" value="1"/>
</dbReference>
<organism evidence="2 3">
    <name type="scientific">Avibacterium avium</name>
    <name type="common">Pasteurella avium</name>
    <dbReference type="NCBI Taxonomy" id="751"/>
    <lineage>
        <taxon>Bacteria</taxon>
        <taxon>Pseudomonadati</taxon>
        <taxon>Pseudomonadota</taxon>
        <taxon>Gammaproteobacteria</taxon>
        <taxon>Pasteurellales</taxon>
        <taxon>Pasteurellaceae</taxon>
        <taxon>Avibacterium</taxon>
    </lineage>
</organism>
<dbReference type="CDD" id="cd07756">
    <property type="entry name" value="CYTH-like_Pase_CHAD"/>
    <property type="match status" value="1"/>
</dbReference>
<dbReference type="Pfam" id="PF01928">
    <property type="entry name" value="CYTH"/>
    <property type="match status" value="1"/>
</dbReference>
<dbReference type="GO" id="GO:0050355">
    <property type="term" value="F:inorganic triphosphate phosphatase activity"/>
    <property type="evidence" value="ECO:0007669"/>
    <property type="project" value="InterPro"/>
</dbReference>
<dbReference type="EMBL" id="UGSP01000001">
    <property type="protein sequence ID" value="SUB24766.1"/>
    <property type="molecule type" value="Genomic_DNA"/>
</dbReference>
<sequence length="376" mass="43178">MSTEIELKLLIPQFGLNLFKQNLLKNAPHFHQQAFLGNTYYDTADKFFAQHQMGLRVRKENQQFTLTLKTKGEALGGLHIRPEYNLPQKNETPDLAQLVENYDLDPSWKALSLQPIFATDFARETFLIRPEFSSETPKTQETVEIEVALDQGKILARDKEVEISEVEFELKQGKVADLLNYVRSLPLENGVRLSAISKAQRGYALVENHQPKAQNWLDKWRDFLDFAQSAGNFSEKLTALFQLEQGLIEETFALGQAYFAEDFLRTVERIGAFFNLYHFYTENGNLLENAFNQQGLSDALKTDWWALVESSQQCLAECKQLIALHSETKNNAEVIAQLFDLLQSAFYLQRMLNLISLTYVEENDAANLENWEMNNG</sequence>
<dbReference type="GO" id="GO:0046872">
    <property type="term" value="F:metal ion binding"/>
    <property type="evidence" value="ECO:0007669"/>
    <property type="project" value="TreeGrafter"/>
</dbReference>
<protein>
    <submittedName>
        <fullName evidence="2">Adenylate cyclase</fullName>
    </submittedName>
</protein>
<dbReference type="PANTHER" id="PTHR39569:SF1">
    <property type="entry name" value="INORGANIC TRIPHOSPHATASE"/>
    <property type="match status" value="1"/>
</dbReference>
<reference evidence="2 3" key="1">
    <citation type="submission" date="2018-06" db="EMBL/GenBank/DDBJ databases">
        <authorList>
            <consortium name="Pathogen Informatics"/>
            <person name="Doyle S."/>
        </authorList>
    </citation>
    <scope>NUCLEOTIDE SEQUENCE [LARGE SCALE GENOMIC DNA]</scope>
    <source>
        <strain evidence="3">NCTC 11297</strain>
    </source>
</reference>
<name>A0A379ASV0_AVIAV</name>
<dbReference type="GeneID" id="300134007"/>
<dbReference type="InterPro" id="IPR039013">
    <property type="entry name" value="YgiF"/>
</dbReference>
<dbReference type="InterPro" id="IPR023577">
    <property type="entry name" value="CYTH_domain"/>
</dbReference>
<feature type="domain" description="CYTH" evidence="1">
    <location>
        <begin position="2"/>
        <end position="209"/>
    </location>
</feature>
<dbReference type="InterPro" id="IPR033469">
    <property type="entry name" value="CYTH-like_dom_sf"/>
</dbReference>
<evidence type="ECO:0000313" key="2">
    <source>
        <dbReference type="EMBL" id="SUB24766.1"/>
    </source>
</evidence>
<gene>
    <name evidence="2" type="ORF">NCTC11297_01821</name>
</gene>
<evidence type="ECO:0000259" key="1">
    <source>
        <dbReference type="PROSITE" id="PS51707"/>
    </source>
</evidence>
<dbReference type="RefSeq" id="WP_115249903.1">
    <property type="nucleotide sequence ID" value="NZ_UGSP01000001.1"/>
</dbReference>
<evidence type="ECO:0000313" key="3">
    <source>
        <dbReference type="Proteomes" id="UP000255098"/>
    </source>
</evidence>
<dbReference type="AlphaFoldDB" id="A0A379ASV0"/>
<dbReference type="PROSITE" id="PS51707">
    <property type="entry name" value="CYTH"/>
    <property type="match status" value="1"/>
</dbReference>
<dbReference type="SUPFAM" id="SSF55154">
    <property type="entry name" value="CYTH-like phosphatases"/>
    <property type="match status" value="1"/>
</dbReference>
<dbReference type="Proteomes" id="UP000255098">
    <property type="component" value="Unassembled WGS sequence"/>
</dbReference>